<reference evidence="11" key="2">
    <citation type="submission" date="2012-09" db="EMBL/GenBank/DDBJ databases">
        <title>The complete sequence of Psychroflexus torquis an extreme psychrophile from sea-ice that is stimulated by light.</title>
        <authorList>
            <person name="Feng S."/>
            <person name="Powell S.M."/>
            <person name="Bowman J.P."/>
        </authorList>
    </citation>
    <scope>NUCLEOTIDE SEQUENCE [LARGE SCALE GENOMIC DNA]</scope>
    <source>
        <strain evidence="11">ATCC 700755</strain>
    </source>
</reference>
<evidence type="ECO:0000256" key="4">
    <source>
        <dbReference type="ARBA" id="ARBA00022679"/>
    </source>
</evidence>
<evidence type="ECO:0000256" key="2">
    <source>
        <dbReference type="ARBA" id="ARBA00012438"/>
    </source>
</evidence>
<dbReference type="PRINTS" id="PR00344">
    <property type="entry name" value="BCTRLSENSOR"/>
</dbReference>
<dbReference type="CDD" id="cd00130">
    <property type="entry name" value="PAS"/>
    <property type="match status" value="1"/>
</dbReference>
<keyword evidence="3" id="KW-0597">Phosphoprotein</keyword>
<dbReference type="RefSeq" id="WP_015023991.1">
    <property type="nucleotide sequence ID" value="NC_018721.1"/>
</dbReference>
<dbReference type="PROSITE" id="PS50113">
    <property type="entry name" value="PAC"/>
    <property type="match status" value="1"/>
</dbReference>
<organism evidence="11 12">
    <name type="scientific">Psychroflexus torquis (strain ATCC 700755 / CIP 106069 / ACAM 623)</name>
    <dbReference type="NCBI Taxonomy" id="313595"/>
    <lineage>
        <taxon>Bacteria</taxon>
        <taxon>Pseudomonadati</taxon>
        <taxon>Bacteroidota</taxon>
        <taxon>Flavobacteriia</taxon>
        <taxon>Flavobacteriales</taxon>
        <taxon>Flavobacteriaceae</taxon>
        <taxon>Psychroflexus</taxon>
    </lineage>
</organism>
<dbReference type="STRING" id="313595.P700755_001497"/>
<comment type="catalytic activity">
    <reaction evidence="1">
        <text>ATP + protein L-histidine = ADP + protein N-phospho-L-histidine.</text>
        <dbReference type="EC" id="2.7.13.3"/>
    </reaction>
</comment>
<dbReference type="eggNOG" id="COG2205">
    <property type="taxonomic scope" value="Bacteria"/>
</dbReference>
<dbReference type="Pfam" id="PF02518">
    <property type="entry name" value="HATPase_c"/>
    <property type="match status" value="1"/>
</dbReference>
<dbReference type="InterPro" id="IPR003661">
    <property type="entry name" value="HisK_dim/P_dom"/>
</dbReference>
<protein>
    <recommendedName>
        <fullName evidence="2">histidine kinase</fullName>
        <ecNumber evidence="2">2.7.13.3</ecNumber>
    </recommendedName>
</protein>
<dbReference type="EC" id="2.7.13.3" evidence="2"/>
<dbReference type="InterPro" id="IPR004358">
    <property type="entry name" value="Sig_transdc_His_kin-like_C"/>
</dbReference>
<keyword evidence="6" id="KW-0902">Two-component regulatory system</keyword>
<dbReference type="Pfam" id="PF00512">
    <property type="entry name" value="HisKA"/>
    <property type="match status" value="1"/>
</dbReference>
<dbReference type="KEGG" id="ptq:P700755_001497"/>
<dbReference type="Gene3D" id="3.30.450.20">
    <property type="entry name" value="PAS domain"/>
    <property type="match status" value="2"/>
</dbReference>
<evidence type="ECO:0000259" key="10">
    <source>
        <dbReference type="PROSITE" id="PS50113"/>
    </source>
</evidence>
<evidence type="ECO:0000256" key="5">
    <source>
        <dbReference type="ARBA" id="ARBA00022777"/>
    </source>
</evidence>
<evidence type="ECO:0000256" key="7">
    <source>
        <dbReference type="SAM" id="Coils"/>
    </source>
</evidence>
<proteinExistence type="predicted"/>
<dbReference type="Gene3D" id="1.10.287.130">
    <property type="match status" value="1"/>
</dbReference>
<feature type="coiled-coil region" evidence="7">
    <location>
        <begin position="254"/>
        <end position="288"/>
    </location>
</feature>
<dbReference type="Pfam" id="PF00989">
    <property type="entry name" value="PAS"/>
    <property type="match status" value="1"/>
</dbReference>
<dbReference type="InterPro" id="IPR003594">
    <property type="entry name" value="HATPase_dom"/>
</dbReference>
<dbReference type="Proteomes" id="UP000008514">
    <property type="component" value="Chromosome"/>
</dbReference>
<dbReference type="HOGENOM" id="CLU_398939_0_0_10"/>
<feature type="domain" description="Histidine kinase" evidence="8">
    <location>
        <begin position="470"/>
        <end position="688"/>
    </location>
</feature>
<feature type="domain" description="PAS" evidence="9">
    <location>
        <begin position="315"/>
        <end position="386"/>
    </location>
</feature>
<feature type="coiled-coil region" evidence="7">
    <location>
        <begin position="138"/>
        <end position="200"/>
    </location>
</feature>
<evidence type="ECO:0000313" key="11">
    <source>
        <dbReference type="EMBL" id="AFU68391.1"/>
    </source>
</evidence>
<dbReference type="GO" id="GO:0006355">
    <property type="term" value="P:regulation of DNA-templated transcription"/>
    <property type="evidence" value="ECO:0007669"/>
    <property type="project" value="InterPro"/>
</dbReference>
<dbReference type="PANTHER" id="PTHR43711:SF26">
    <property type="entry name" value="SENSOR HISTIDINE KINASE RCSC"/>
    <property type="match status" value="1"/>
</dbReference>
<dbReference type="EMBL" id="CP003879">
    <property type="protein sequence ID" value="AFU68391.1"/>
    <property type="molecule type" value="Genomic_DNA"/>
</dbReference>
<dbReference type="InterPro" id="IPR000014">
    <property type="entry name" value="PAS"/>
</dbReference>
<dbReference type="SMART" id="SM00091">
    <property type="entry name" value="PAS"/>
    <property type="match status" value="1"/>
</dbReference>
<evidence type="ECO:0000256" key="6">
    <source>
        <dbReference type="ARBA" id="ARBA00023012"/>
    </source>
</evidence>
<keyword evidence="12" id="KW-1185">Reference proteome</keyword>
<keyword evidence="7" id="KW-0175">Coiled coil</keyword>
<dbReference type="SUPFAM" id="SSF55785">
    <property type="entry name" value="PYP-like sensor domain (PAS domain)"/>
    <property type="match status" value="1"/>
</dbReference>
<dbReference type="InterPro" id="IPR005467">
    <property type="entry name" value="His_kinase_dom"/>
</dbReference>
<keyword evidence="4" id="KW-0808">Transferase</keyword>
<evidence type="ECO:0000313" key="12">
    <source>
        <dbReference type="Proteomes" id="UP000008514"/>
    </source>
</evidence>
<accession>K4IH44</accession>
<evidence type="ECO:0000256" key="3">
    <source>
        <dbReference type="ARBA" id="ARBA00022553"/>
    </source>
</evidence>
<evidence type="ECO:0000259" key="9">
    <source>
        <dbReference type="PROSITE" id="PS50112"/>
    </source>
</evidence>
<feature type="domain" description="PAC" evidence="10">
    <location>
        <begin position="389"/>
        <end position="441"/>
    </location>
</feature>
<dbReference type="InterPro" id="IPR036097">
    <property type="entry name" value="HisK_dim/P_sf"/>
</dbReference>
<reference evidence="11" key="1">
    <citation type="submission" date="2006-03" db="EMBL/GenBank/DDBJ databases">
        <authorList>
            <person name="Bowman J."/>
            <person name="Ferriera S."/>
            <person name="Johnson J."/>
            <person name="Kravitz S."/>
            <person name="Halpern A."/>
            <person name="Remington K."/>
            <person name="Beeson K."/>
            <person name="Tran B."/>
            <person name="Rogers Y.-H."/>
            <person name="Friedman R."/>
            <person name="Venter J.C."/>
        </authorList>
    </citation>
    <scope>NUCLEOTIDE SEQUENCE [LARGE SCALE GENOMIC DNA]</scope>
    <source>
        <strain evidence="11">ATCC 700755</strain>
    </source>
</reference>
<dbReference type="CDD" id="cd00082">
    <property type="entry name" value="HisKA"/>
    <property type="match status" value="1"/>
</dbReference>
<dbReference type="SMART" id="SM00387">
    <property type="entry name" value="HATPase_c"/>
    <property type="match status" value="1"/>
</dbReference>
<dbReference type="InterPro" id="IPR035965">
    <property type="entry name" value="PAS-like_dom_sf"/>
</dbReference>
<dbReference type="NCBIfam" id="TIGR00229">
    <property type="entry name" value="sensory_box"/>
    <property type="match status" value="1"/>
</dbReference>
<keyword evidence="5" id="KW-0418">Kinase</keyword>
<dbReference type="PROSITE" id="PS50112">
    <property type="entry name" value="PAS"/>
    <property type="match status" value="1"/>
</dbReference>
<gene>
    <name evidence="11" type="ordered locus">P700755_001497</name>
</gene>
<evidence type="ECO:0000259" key="8">
    <source>
        <dbReference type="PROSITE" id="PS50109"/>
    </source>
</evidence>
<dbReference type="InterPro" id="IPR050736">
    <property type="entry name" value="Sensor_HK_Regulatory"/>
</dbReference>
<dbReference type="AlphaFoldDB" id="K4IH44"/>
<dbReference type="eggNOG" id="COG3829">
    <property type="taxonomic scope" value="Bacteria"/>
</dbReference>
<dbReference type="SUPFAM" id="SSF55874">
    <property type="entry name" value="ATPase domain of HSP90 chaperone/DNA topoisomerase II/histidine kinase"/>
    <property type="match status" value="1"/>
</dbReference>
<dbReference type="Gene3D" id="3.30.565.10">
    <property type="entry name" value="Histidine kinase-like ATPase, C-terminal domain"/>
    <property type="match status" value="1"/>
</dbReference>
<sequence length="690" mass="78382">MSKPSYKELEMELIALKENAIVSSKELSYKEFFDNMADMVNVIELIYDTDGQPIDFYNRATNICFSKFFGKTQEQLVNKKISSIVDVIEDNWFTSFASVDKTGEEIRFKSYGAAYDKFYRVTAWKISKNRVGISMSDITEAEKAKIELKKNLKKEQKERSKTEYLLKEKRVELQENIYNLNSANTELAFQNNEKEKRANELILANTELAFQNNEKQKRADELAIANTELAFQNKEKQKRADELAIANTELAFQNKEKDNRADELILANKEKQKRADELVLANKEKQKRANELILANKELAYQTELEVYRFEMEHVAHDLTLLIDTANAPIFGIDSRGLVNEWNQTSEKITGFTKDEVLGKDLVQNYITKEYRESVKKVLDDALLGQETANYEFPLFAKDGQRVMVLLNSSTRRDAKGEITGVLGVGQDITELDGYRNELELKVNERTLKLNQALEKQKELNELKSRFVSTASHEFRTPLSSINFAAGSIKKYWSKMEPILIQKKLDKIEDQVLHMTKLLDDILIVGKAEAGKIIQHPVDINIGDFMSEIIDEVSSACEKSHDIKLIDAEGLKMTDIFIDEKSGRNIFINLIGNAVKYSPTTKNITVALSSEKKYTVITITDYGIGISKSELKTIFKPFSRGKNVDLIQGTGLGLTIVKEAIDAIGGKIIVNSTLGNGTSFIIKILKKQHV</sequence>
<dbReference type="InterPro" id="IPR036890">
    <property type="entry name" value="HATPase_C_sf"/>
</dbReference>
<dbReference type="PANTHER" id="PTHR43711">
    <property type="entry name" value="TWO-COMPONENT HISTIDINE KINASE"/>
    <property type="match status" value="1"/>
</dbReference>
<dbReference type="OrthoDB" id="9781208at2"/>
<dbReference type="InterPro" id="IPR001610">
    <property type="entry name" value="PAC"/>
</dbReference>
<dbReference type="InterPro" id="IPR000700">
    <property type="entry name" value="PAS-assoc_C"/>
</dbReference>
<name>K4IH44_PSYTT</name>
<dbReference type="InterPro" id="IPR013767">
    <property type="entry name" value="PAS_fold"/>
</dbReference>
<dbReference type="SMART" id="SM00086">
    <property type="entry name" value="PAC"/>
    <property type="match status" value="1"/>
</dbReference>
<evidence type="ECO:0000256" key="1">
    <source>
        <dbReference type="ARBA" id="ARBA00000085"/>
    </source>
</evidence>
<dbReference type="SUPFAM" id="SSF47384">
    <property type="entry name" value="Homodimeric domain of signal transducing histidine kinase"/>
    <property type="match status" value="1"/>
</dbReference>
<dbReference type="GO" id="GO:0000155">
    <property type="term" value="F:phosphorelay sensor kinase activity"/>
    <property type="evidence" value="ECO:0007669"/>
    <property type="project" value="InterPro"/>
</dbReference>
<dbReference type="SMART" id="SM00388">
    <property type="entry name" value="HisKA"/>
    <property type="match status" value="1"/>
</dbReference>
<dbReference type="PROSITE" id="PS50109">
    <property type="entry name" value="HIS_KIN"/>
    <property type="match status" value="1"/>
</dbReference>